<dbReference type="InterPro" id="IPR010982">
    <property type="entry name" value="Lambda_DNA-bd_dom_sf"/>
</dbReference>
<proteinExistence type="predicted"/>
<name>A0A1E5SZ51_9BACT</name>
<dbReference type="InterPro" id="IPR001387">
    <property type="entry name" value="Cro/C1-type_HTH"/>
</dbReference>
<dbReference type="CDD" id="cd00093">
    <property type="entry name" value="HTH_XRE"/>
    <property type="match status" value="1"/>
</dbReference>
<accession>A0A1E5SZ51</accession>
<dbReference type="Gene3D" id="1.10.260.40">
    <property type="entry name" value="lambda repressor-like DNA-binding domains"/>
    <property type="match status" value="1"/>
</dbReference>
<gene>
    <name evidence="2" type="ORF">BFP71_12965</name>
</gene>
<evidence type="ECO:0000313" key="2">
    <source>
        <dbReference type="EMBL" id="OEK04386.1"/>
    </source>
</evidence>
<protein>
    <recommendedName>
        <fullName evidence="1">HTH cro/C1-type domain-containing protein</fullName>
    </recommendedName>
</protein>
<evidence type="ECO:0000313" key="3">
    <source>
        <dbReference type="Proteomes" id="UP000095552"/>
    </source>
</evidence>
<dbReference type="OrthoDB" id="8690238at2"/>
<dbReference type="SMART" id="SM00530">
    <property type="entry name" value="HTH_XRE"/>
    <property type="match status" value="1"/>
</dbReference>
<sequence length="101" mass="11821">MNWKRMTDQAIIEVLGERVKQQRINKRYTQKELAEIAGVNTNTIQNIEYGRSVSLSIFIQVLRALKLLDQLDSFLPDQGPSPMMVMEEQAQYQKRVRKPKK</sequence>
<dbReference type="GO" id="GO:0003677">
    <property type="term" value="F:DNA binding"/>
    <property type="evidence" value="ECO:0007669"/>
    <property type="project" value="InterPro"/>
</dbReference>
<dbReference type="AlphaFoldDB" id="A0A1E5SZ51"/>
<dbReference type="RefSeq" id="WP_069835891.1">
    <property type="nucleotide sequence ID" value="NZ_MDGQ01000005.1"/>
</dbReference>
<dbReference type="EMBL" id="MDGQ01000005">
    <property type="protein sequence ID" value="OEK04386.1"/>
    <property type="molecule type" value="Genomic_DNA"/>
</dbReference>
<feature type="domain" description="HTH cro/C1-type" evidence="1">
    <location>
        <begin position="19"/>
        <end position="71"/>
    </location>
</feature>
<dbReference type="Pfam" id="PF01381">
    <property type="entry name" value="HTH_3"/>
    <property type="match status" value="1"/>
</dbReference>
<evidence type="ECO:0000259" key="1">
    <source>
        <dbReference type="PROSITE" id="PS50943"/>
    </source>
</evidence>
<comment type="caution">
    <text evidence="2">The sequence shown here is derived from an EMBL/GenBank/DDBJ whole genome shotgun (WGS) entry which is preliminary data.</text>
</comment>
<dbReference type="Proteomes" id="UP000095552">
    <property type="component" value="Unassembled WGS sequence"/>
</dbReference>
<dbReference type="SUPFAM" id="SSF47413">
    <property type="entry name" value="lambda repressor-like DNA-binding domains"/>
    <property type="match status" value="1"/>
</dbReference>
<keyword evidence="3" id="KW-1185">Reference proteome</keyword>
<dbReference type="PROSITE" id="PS50943">
    <property type="entry name" value="HTH_CROC1"/>
    <property type="match status" value="1"/>
</dbReference>
<reference evidence="2 3" key="1">
    <citation type="submission" date="2016-08" db="EMBL/GenBank/DDBJ databases">
        <title>Draft genome of Fabibacter sp. strain SK-8.</title>
        <authorList>
            <person name="Wong S.-K."/>
            <person name="Hamasaki K."/>
            <person name="Yoshizawa S."/>
        </authorList>
    </citation>
    <scope>NUCLEOTIDE SEQUENCE [LARGE SCALE GENOMIC DNA]</scope>
    <source>
        <strain evidence="2 3">SK-8</strain>
    </source>
</reference>
<organism evidence="2 3">
    <name type="scientific">Roseivirga misakiensis</name>
    <dbReference type="NCBI Taxonomy" id="1563681"/>
    <lineage>
        <taxon>Bacteria</taxon>
        <taxon>Pseudomonadati</taxon>
        <taxon>Bacteroidota</taxon>
        <taxon>Cytophagia</taxon>
        <taxon>Cytophagales</taxon>
        <taxon>Roseivirgaceae</taxon>
        <taxon>Roseivirga</taxon>
    </lineage>
</organism>
<dbReference type="STRING" id="1563681.BFP71_12965"/>